<name>A0A9D8KA49_9DELT</name>
<dbReference type="AlphaFoldDB" id="A0A9D8KA49"/>
<dbReference type="Proteomes" id="UP000809273">
    <property type="component" value="Unassembled WGS sequence"/>
</dbReference>
<organism evidence="1 2">
    <name type="scientific">Candidatus Zymogenus saltonus</name>
    <dbReference type="NCBI Taxonomy" id="2844893"/>
    <lineage>
        <taxon>Bacteria</taxon>
        <taxon>Deltaproteobacteria</taxon>
        <taxon>Candidatus Zymogenia</taxon>
        <taxon>Candidatus Zymogeniales</taxon>
        <taxon>Candidatus Zymogenaceae</taxon>
        <taxon>Candidatus Zymogenus</taxon>
    </lineage>
</organism>
<protein>
    <submittedName>
        <fullName evidence="1">Uncharacterized protein</fullName>
    </submittedName>
</protein>
<reference evidence="1" key="2">
    <citation type="submission" date="2021-01" db="EMBL/GenBank/DDBJ databases">
        <authorList>
            <person name="Hahn C.R."/>
            <person name="Youssef N.H."/>
            <person name="Elshahed M."/>
        </authorList>
    </citation>
    <scope>NUCLEOTIDE SEQUENCE</scope>
    <source>
        <strain evidence="1">Zod_Metabat.24</strain>
    </source>
</reference>
<evidence type="ECO:0000313" key="1">
    <source>
        <dbReference type="EMBL" id="MBN1571986.1"/>
    </source>
</evidence>
<accession>A0A9D8KA49</accession>
<proteinExistence type="predicted"/>
<dbReference type="EMBL" id="JAFGIX010000010">
    <property type="protein sequence ID" value="MBN1571986.1"/>
    <property type="molecule type" value="Genomic_DNA"/>
</dbReference>
<gene>
    <name evidence="1" type="ORF">JW984_02185</name>
</gene>
<reference evidence="1" key="1">
    <citation type="journal article" date="2021" name="Environ. Microbiol.">
        <title>Genomic characterization of three novel Desulfobacterota classes expand the metabolic and phylogenetic diversity of the phylum.</title>
        <authorList>
            <person name="Murphy C.L."/>
            <person name="Biggerstaff J."/>
            <person name="Eichhorn A."/>
            <person name="Ewing E."/>
            <person name="Shahan R."/>
            <person name="Soriano D."/>
            <person name="Stewart S."/>
            <person name="VanMol K."/>
            <person name="Walker R."/>
            <person name="Walters P."/>
            <person name="Elshahed M.S."/>
            <person name="Youssef N.H."/>
        </authorList>
    </citation>
    <scope>NUCLEOTIDE SEQUENCE</scope>
    <source>
        <strain evidence="1">Zod_Metabat.24</strain>
    </source>
</reference>
<sequence>MPDKFKILNPEVVEEALFRGGKSRNGLIKELGNISYEMVHKAMRGEPVPPEIAYKIIITIEKLNGKTGDDVDFDHYLEELSLE</sequence>
<evidence type="ECO:0000313" key="2">
    <source>
        <dbReference type="Proteomes" id="UP000809273"/>
    </source>
</evidence>
<comment type="caution">
    <text evidence="1">The sequence shown here is derived from an EMBL/GenBank/DDBJ whole genome shotgun (WGS) entry which is preliminary data.</text>
</comment>